<dbReference type="HOGENOM" id="CLU_2680991_0_0_0"/>
<sequence length="74" mass="8328">MIMSGSREATLQSIQRIDIHGTIFYDLSYTHTGEEWQIRQARVAQEGIYAGAKPGDVVLVSYLMNVVTGVKRRD</sequence>
<dbReference type="Proteomes" id="UP000054010">
    <property type="component" value="Unassembled WGS sequence"/>
</dbReference>
<dbReference type="EMBL" id="ADVR01000112">
    <property type="protein sequence ID" value="EFO79442.1"/>
    <property type="molecule type" value="Genomic_DNA"/>
</dbReference>
<accession>E1IGW7</accession>
<evidence type="ECO:0000313" key="2">
    <source>
        <dbReference type="Proteomes" id="UP000054010"/>
    </source>
</evidence>
<reference evidence="1 2" key="1">
    <citation type="journal article" date="2011" name="J. Bacteriol.">
        <title>Draft genome sequence of the anoxygenic filamentous phototrophic bacterium Oscillochloris trichoides subsp. DG-6.</title>
        <authorList>
            <person name="Kuznetsov B.B."/>
            <person name="Ivanovsky R.N."/>
            <person name="Keppen O.I."/>
            <person name="Sukhacheva M.V."/>
            <person name="Bumazhkin B.K."/>
            <person name="Patutina E.O."/>
            <person name="Beletsky A.V."/>
            <person name="Mardanov A.V."/>
            <person name="Baslerov R.V."/>
            <person name="Panteleeva A.N."/>
            <person name="Kolganova T.V."/>
            <person name="Ravin N.V."/>
            <person name="Skryabin K.G."/>
        </authorList>
    </citation>
    <scope>NUCLEOTIDE SEQUENCE [LARGE SCALE GENOMIC DNA]</scope>
    <source>
        <strain evidence="1 2">DG-6</strain>
    </source>
</reference>
<evidence type="ECO:0000313" key="1">
    <source>
        <dbReference type="EMBL" id="EFO79442.1"/>
    </source>
</evidence>
<organism evidence="1 2">
    <name type="scientific">Oscillochloris trichoides DG-6</name>
    <dbReference type="NCBI Taxonomy" id="765420"/>
    <lineage>
        <taxon>Bacteria</taxon>
        <taxon>Bacillati</taxon>
        <taxon>Chloroflexota</taxon>
        <taxon>Chloroflexia</taxon>
        <taxon>Chloroflexales</taxon>
        <taxon>Chloroflexineae</taxon>
        <taxon>Oscillochloridaceae</taxon>
        <taxon>Oscillochloris</taxon>
    </lineage>
</organism>
<gene>
    <name evidence="1" type="ORF">OSCT_2568</name>
</gene>
<dbReference type="AlphaFoldDB" id="E1IGW7"/>
<comment type="caution">
    <text evidence="1">The sequence shown here is derived from an EMBL/GenBank/DDBJ whole genome shotgun (WGS) entry which is preliminary data.</text>
</comment>
<keyword evidence="2" id="KW-1185">Reference proteome</keyword>
<dbReference type="STRING" id="765420.OSCT_2568"/>
<name>E1IGW7_9CHLR</name>
<dbReference type="eggNOG" id="ENOG5030SM6">
    <property type="taxonomic scope" value="Bacteria"/>
</dbReference>
<proteinExistence type="predicted"/>
<dbReference type="OrthoDB" id="164228at2"/>
<protein>
    <submittedName>
        <fullName evidence="1">Uncharacterized protein</fullName>
    </submittedName>
</protein>